<dbReference type="AlphaFoldDB" id="A0A250JLY5"/>
<dbReference type="Proteomes" id="UP000217257">
    <property type="component" value="Chromosome"/>
</dbReference>
<name>A0A250JLY5_9BACT</name>
<dbReference type="KEGG" id="cfus:CYFUS_009597"/>
<organism evidence="1 2">
    <name type="scientific">Cystobacter fuscus</name>
    <dbReference type="NCBI Taxonomy" id="43"/>
    <lineage>
        <taxon>Bacteria</taxon>
        <taxon>Pseudomonadati</taxon>
        <taxon>Myxococcota</taxon>
        <taxon>Myxococcia</taxon>
        <taxon>Myxococcales</taxon>
        <taxon>Cystobacterineae</taxon>
        <taxon>Archangiaceae</taxon>
        <taxon>Cystobacter</taxon>
    </lineage>
</organism>
<evidence type="ECO:0000313" key="1">
    <source>
        <dbReference type="EMBL" id="ATB44116.1"/>
    </source>
</evidence>
<accession>A0A250JLY5</accession>
<gene>
    <name evidence="1" type="ORF">CYFUS_009597</name>
</gene>
<evidence type="ECO:0000313" key="2">
    <source>
        <dbReference type="Proteomes" id="UP000217257"/>
    </source>
</evidence>
<sequence length="210" mass="23644">MGIFFADGRELLEKYVSGSREFFSSIECQLNVYKAERVGPSGFDQFPEGRALAERMLRDSMILSSGGDSLPLLHLNDGARFSIVKREALNGCLSFGSPDSDLRREVDALEHLRRELKKQALRERYGQPRPPGPPAALRDLFHGRRIDSKLLEFVLRHASHACIWSWGEFGLYFLSLSQDKRGLSDFIKTAASEQGIELIDAGSIDKIPTW</sequence>
<reference evidence="1 2" key="1">
    <citation type="submission" date="2017-06" db="EMBL/GenBank/DDBJ databases">
        <title>Sequencing and comparative analysis of myxobacterial genomes.</title>
        <authorList>
            <person name="Rupp O."/>
            <person name="Goesmann A."/>
            <person name="Sogaard-Andersen L."/>
        </authorList>
    </citation>
    <scope>NUCLEOTIDE SEQUENCE [LARGE SCALE GENOMIC DNA]</scope>
    <source>
        <strain evidence="1 2">DSM 52655</strain>
    </source>
</reference>
<protein>
    <submittedName>
        <fullName evidence="1">Uncharacterized protein</fullName>
    </submittedName>
</protein>
<proteinExistence type="predicted"/>
<dbReference type="RefSeq" id="WP_095991444.1">
    <property type="nucleotide sequence ID" value="NZ_CP022098.1"/>
</dbReference>
<dbReference type="EMBL" id="CP022098">
    <property type="protein sequence ID" value="ATB44116.1"/>
    <property type="molecule type" value="Genomic_DNA"/>
</dbReference>